<feature type="region of interest" description="Disordered" evidence="1">
    <location>
        <begin position="25"/>
        <end position="56"/>
    </location>
</feature>
<evidence type="ECO:0000313" key="2">
    <source>
        <dbReference type="EnsemblPlants" id="MELO3C031864.2.1"/>
    </source>
</evidence>
<name>A0A9I9ECK6_CUCME</name>
<dbReference type="Gramene" id="MELO3C031864.2.1">
    <property type="protein sequence ID" value="MELO3C031864.2.1"/>
    <property type="gene ID" value="MELO3C031864.2"/>
</dbReference>
<organism evidence="2">
    <name type="scientific">Cucumis melo</name>
    <name type="common">Muskmelon</name>
    <dbReference type="NCBI Taxonomy" id="3656"/>
    <lineage>
        <taxon>Eukaryota</taxon>
        <taxon>Viridiplantae</taxon>
        <taxon>Streptophyta</taxon>
        <taxon>Embryophyta</taxon>
        <taxon>Tracheophyta</taxon>
        <taxon>Spermatophyta</taxon>
        <taxon>Magnoliopsida</taxon>
        <taxon>eudicotyledons</taxon>
        <taxon>Gunneridae</taxon>
        <taxon>Pentapetalae</taxon>
        <taxon>rosids</taxon>
        <taxon>fabids</taxon>
        <taxon>Cucurbitales</taxon>
        <taxon>Cucurbitaceae</taxon>
        <taxon>Benincaseae</taxon>
        <taxon>Cucumis</taxon>
    </lineage>
</organism>
<proteinExistence type="predicted"/>
<dbReference type="AlphaFoldDB" id="A0A9I9ECK6"/>
<reference evidence="2" key="1">
    <citation type="submission" date="2023-03" db="UniProtKB">
        <authorList>
            <consortium name="EnsemblPlants"/>
        </authorList>
    </citation>
    <scope>IDENTIFICATION</scope>
</reference>
<dbReference type="EnsemblPlants" id="MELO3C031864.2.1">
    <property type="protein sequence ID" value="MELO3C031864.2.1"/>
    <property type="gene ID" value="MELO3C031864.2"/>
</dbReference>
<accession>A0A9I9ECK6</accession>
<sequence length="56" mass="6166">MFISKLLHRPRCQDVAFIVHPRIAPSTVDPSLNAPTNDGSLDNDKSIPVNIPDLND</sequence>
<protein>
    <submittedName>
        <fullName evidence="2">Uncharacterized protein</fullName>
    </submittedName>
</protein>
<evidence type="ECO:0000256" key="1">
    <source>
        <dbReference type="SAM" id="MobiDB-lite"/>
    </source>
</evidence>
<feature type="compositionally biased region" description="Polar residues" evidence="1">
    <location>
        <begin position="28"/>
        <end position="40"/>
    </location>
</feature>